<dbReference type="SUPFAM" id="SSF101941">
    <property type="entry name" value="NAC domain"/>
    <property type="match status" value="1"/>
</dbReference>
<evidence type="ECO:0000256" key="7">
    <source>
        <dbReference type="ARBA" id="ARBA00023136"/>
    </source>
</evidence>
<dbReference type="GO" id="GO:0006355">
    <property type="term" value="P:regulation of DNA-templated transcription"/>
    <property type="evidence" value="ECO:0007669"/>
    <property type="project" value="InterPro"/>
</dbReference>
<dbReference type="InterPro" id="IPR036093">
    <property type="entry name" value="NAC_dom_sf"/>
</dbReference>
<evidence type="ECO:0000256" key="3">
    <source>
        <dbReference type="ARBA" id="ARBA00022692"/>
    </source>
</evidence>
<evidence type="ECO:0000313" key="14">
    <source>
        <dbReference type="Proteomes" id="UP001293593"/>
    </source>
</evidence>
<organism evidence="13 14">
    <name type="scientific">Acacia crassicarpa</name>
    <name type="common">northern wattle</name>
    <dbReference type="NCBI Taxonomy" id="499986"/>
    <lineage>
        <taxon>Eukaryota</taxon>
        <taxon>Viridiplantae</taxon>
        <taxon>Streptophyta</taxon>
        <taxon>Embryophyta</taxon>
        <taxon>Tracheophyta</taxon>
        <taxon>Spermatophyta</taxon>
        <taxon>Magnoliopsida</taxon>
        <taxon>eudicotyledons</taxon>
        <taxon>Gunneridae</taxon>
        <taxon>Pentapetalae</taxon>
        <taxon>rosids</taxon>
        <taxon>fabids</taxon>
        <taxon>Fabales</taxon>
        <taxon>Fabaceae</taxon>
        <taxon>Caesalpinioideae</taxon>
        <taxon>mimosoid clade</taxon>
        <taxon>Acacieae</taxon>
        <taxon>Acacia</taxon>
    </lineage>
</organism>
<keyword evidence="9" id="KW-0804">Transcription</keyword>
<dbReference type="EMBL" id="JAWXYG010000006">
    <property type="protein sequence ID" value="KAK4268974.1"/>
    <property type="molecule type" value="Genomic_DNA"/>
</dbReference>
<dbReference type="PANTHER" id="PTHR31744">
    <property type="entry name" value="PROTEIN CUP-SHAPED COTYLEDON 2-RELATED"/>
    <property type="match status" value="1"/>
</dbReference>
<sequence>MAETTMAPAHLAPAERRTAVGWRFHPTDQELVSHFLRHKLKAEDLPIDETIPEIGVCKGEPWDLLEWAASASGGKFDESQCFFFSPRDYKYSNSNRSNRTTSCGFRKVTGRDRKITCKNTNKVIGTKKTLVFYRGRVPRAIKTHWIIHEYHDSELSHDQLLQRTYVVCWLREDNKKKMEEKTRQLEKKTEGKTHQLEKKTQEKTHQLERRTCNRIILKHGNQTNSEEHTSSNTMIQVSSESNEESMNQISSQSNGIINPIQQIYPQSYEARSSVIEPPFELDEELASILHTPVHHYLNQILPQ</sequence>
<comment type="subcellular location">
    <subcellularLocation>
        <location evidence="2">Membrane</location>
        <topology evidence="2">Single-pass membrane protein</topology>
    </subcellularLocation>
    <subcellularLocation>
        <location evidence="1">Nucleus</location>
    </subcellularLocation>
</comment>
<keyword evidence="7" id="KW-0472">Membrane</keyword>
<evidence type="ECO:0000256" key="1">
    <source>
        <dbReference type="ARBA" id="ARBA00004123"/>
    </source>
</evidence>
<evidence type="ECO:0000256" key="6">
    <source>
        <dbReference type="ARBA" id="ARBA00023125"/>
    </source>
</evidence>
<accession>A0AAE1MKN8</accession>
<feature type="region of interest" description="Disordered" evidence="11">
    <location>
        <begin position="178"/>
        <end position="205"/>
    </location>
</feature>
<dbReference type="GO" id="GO:0005634">
    <property type="term" value="C:nucleus"/>
    <property type="evidence" value="ECO:0007669"/>
    <property type="project" value="UniProtKB-SubCell"/>
</dbReference>
<protein>
    <recommendedName>
        <fullName evidence="12">NAC domain-containing protein</fullName>
    </recommendedName>
</protein>
<evidence type="ECO:0000256" key="8">
    <source>
        <dbReference type="ARBA" id="ARBA00023159"/>
    </source>
</evidence>
<evidence type="ECO:0000256" key="9">
    <source>
        <dbReference type="ARBA" id="ARBA00023163"/>
    </source>
</evidence>
<keyword evidence="8" id="KW-0010">Activator</keyword>
<dbReference type="Pfam" id="PF02365">
    <property type="entry name" value="NAM"/>
    <property type="match status" value="1"/>
</dbReference>
<dbReference type="PANTHER" id="PTHR31744:SF216">
    <property type="entry name" value="NAC TRANSCRIPTION FACTOR"/>
    <property type="match status" value="1"/>
</dbReference>
<keyword evidence="4" id="KW-1133">Transmembrane helix</keyword>
<dbReference type="PROSITE" id="PS51005">
    <property type="entry name" value="NAC"/>
    <property type="match status" value="1"/>
</dbReference>
<evidence type="ECO:0000256" key="11">
    <source>
        <dbReference type="SAM" id="MobiDB-lite"/>
    </source>
</evidence>
<evidence type="ECO:0000259" key="12">
    <source>
        <dbReference type="PROSITE" id="PS51005"/>
    </source>
</evidence>
<proteinExistence type="predicted"/>
<reference evidence="13" key="1">
    <citation type="submission" date="2023-10" db="EMBL/GenBank/DDBJ databases">
        <title>Chromosome-level genome of the transformable northern wattle, Acacia crassicarpa.</title>
        <authorList>
            <person name="Massaro I."/>
            <person name="Sinha N.R."/>
            <person name="Poethig S."/>
            <person name="Leichty A.R."/>
        </authorList>
    </citation>
    <scope>NUCLEOTIDE SEQUENCE</scope>
    <source>
        <strain evidence="13">Acra3RX</strain>
        <tissue evidence="13">Leaf</tissue>
    </source>
</reference>
<keyword evidence="10" id="KW-0539">Nucleus</keyword>
<dbReference type="Proteomes" id="UP001293593">
    <property type="component" value="Unassembled WGS sequence"/>
</dbReference>
<keyword evidence="3" id="KW-0812">Transmembrane</keyword>
<evidence type="ECO:0000256" key="4">
    <source>
        <dbReference type="ARBA" id="ARBA00022989"/>
    </source>
</evidence>
<keyword evidence="5" id="KW-0805">Transcription regulation</keyword>
<keyword evidence="6" id="KW-0238">DNA-binding</keyword>
<dbReference type="Gene3D" id="2.170.150.80">
    <property type="entry name" value="NAC domain"/>
    <property type="match status" value="1"/>
</dbReference>
<evidence type="ECO:0000256" key="2">
    <source>
        <dbReference type="ARBA" id="ARBA00004167"/>
    </source>
</evidence>
<evidence type="ECO:0000313" key="13">
    <source>
        <dbReference type="EMBL" id="KAK4268974.1"/>
    </source>
</evidence>
<keyword evidence="14" id="KW-1185">Reference proteome</keyword>
<feature type="domain" description="NAC" evidence="12">
    <location>
        <begin position="18"/>
        <end position="173"/>
    </location>
</feature>
<dbReference type="InterPro" id="IPR003441">
    <property type="entry name" value="NAC-dom"/>
</dbReference>
<dbReference type="GO" id="GO:0000976">
    <property type="term" value="F:transcription cis-regulatory region binding"/>
    <property type="evidence" value="ECO:0007669"/>
    <property type="project" value="UniProtKB-ARBA"/>
</dbReference>
<dbReference type="AlphaFoldDB" id="A0AAE1MKN8"/>
<evidence type="ECO:0000256" key="5">
    <source>
        <dbReference type="ARBA" id="ARBA00023015"/>
    </source>
</evidence>
<comment type="caution">
    <text evidence="13">The sequence shown here is derived from an EMBL/GenBank/DDBJ whole genome shotgun (WGS) entry which is preliminary data.</text>
</comment>
<dbReference type="GO" id="GO:0016020">
    <property type="term" value="C:membrane"/>
    <property type="evidence" value="ECO:0007669"/>
    <property type="project" value="UniProtKB-SubCell"/>
</dbReference>
<gene>
    <name evidence="13" type="ORF">QN277_022191</name>
</gene>
<evidence type="ECO:0000256" key="10">
    <source>
        <dbReference type="ARBA" id="ARBA00023242"/>
    </source>
</evidence>
<name>A0AAE1MKN8_9FABA</name>